<dbReference type="Proteomes" id="UP001595711">
    <property type="component" value="Unassembled WGS sequence"/>
</dbReference>
<evidence type="ECO:0000259" key="6">
    <source>
        <dbReference type="PROSITE" id="PS50977"/>
    </source>
</evidence>
<dbReference type="PANTHER" id="PTHR47506">
    <property type="entry name" value="TRANSCRIPTIONAL REGULATORY PROTEIN"/>
    <property type="match status" value="1"/>
</dbReference>
<name>A0ABV7VF28_9PROT</name>
<proteinExistence type="predicted"/>
<feature type="compositionally biased region" description="Low complexity" evidence="5">
    <location>
        <begin position="17"/>
        <end position="31"/>
    </location>
</feature>
<dbReference type="SUPFAM" id="SSF48498">
    <property type="entry name" value="Tetracyclin repressor-like, C-terminal domain"/>
    <property type="match status" value="1"/>
</dbReference>
<gene>
    <name evidence="7" type="ORF">ACFOOQ_08260</name>
</gene>
<keyword evidence="1" id="KW-0805">Transcription regulation</keyword>
<evidence type="ECO:0000313" key="7">
    <source>
        <dbReference type="EMBL" id="MFC3675532.1"/>
    </source>
</evidence>
<dbReference type="PRINTS" id="PR00455">
    <property type="entry name" value="HTHTETR"/>
</dbReference>
<dbReference type="InterPro" id="IPR001647">
    <property type="entry name" value="HTH_TetR"/>
</dbReference>
<dbReference type="Gene3D" id="1.10.357.10">
    <property type="entry name" value="Tetracycline Repressor, domain 2"/>
    <property type="match status" value="1"/>
</dbReference>
<evidence type="ECO:0000256" key="1">
    <source>
        <dbReference type="ARBA" id="ARBA00023015"/>
    </source>
</evidence>
<organism evidence="7 8">
    <name type="scientific">Ferrovibrio xuzhouensis</name>
    <dbReference type="NCBI Taxonomy" id="1576914"/>
    <lineage>
        <taxon>Bacteria</taxon>
        <taxon>Pseudomonadati</taxon>
        <taxon>Pseudomonadota</taxon>
        <taxon>Alphaproteobacteria</taxon>
        <taxon>Rhodospirillales</taxon>
        <taxon>Rhodospirillaceae</taxon>
        <taxon>Ferrovibrio</taxon>
    </lineage>
</organism>
<feature type="domain" description="HTH tetR-type" evidence="6">
    <location>
        <begin position="30"/>
        <end position="90"/>
    </location>
</feature>
<keyword evidence="8" id="KW-1185">Reference proteome</keyword>
<feature type="region of interest" description="Disordered" evidence="5">
    <location>
        <begin position="1"/>
        <end position="34"/>
    </location>
</feature>
<dbReference type="PANTHER" id="PTHR47506:SF1">
    <property type="entry name" value="HTH-TYPE TRANSCRIPTIONAL REGULATOR YJDC"/>
    <property type="match status" value="1"/>
</dbReference>
<dbReference type="RefSeq" id="WP_379724272.1">
    <property type="nucleotide sequence ID" value="NZ_JBHRYJ010000001.1"/>
</dbReference>
<keyword evidence="3" id="KW-0804">Transcription</keyword>
<evidence type="ECO:0000256" key="3">
    <source>
        <dbReference type="ARBA" id="ARBA00023163"/>
    </source>
</evidence>
<dbReference type="InterPro" id="IPR009057">
    <property type="entry name" value="Homeodomain-like_sf"/>
</dbReference>
<protein>
    <submittedName>
        <fullName evidence="7">TetR/AcrR family transcriptional regulator</fullName>
    </submittedName>
</protein>
<dbReference type="EMBL" id="JBHRYJ010000001">
    <property type="protein sequence ID" value="MFC3675532.1"/>
    <property type="molecule type" value="Genomic_DNA"/>
</dbReference>
<reference evidence="8" key="1">
    <citation type="journal article" date="2019" name="Int. J. Syst. Evol. Microbiol.">
        <title>The Global Catalogue of Microorganisms (GCM) 10K type strain sequencing project: providing services to taxonomists for standard genome sequencing and annotation.</title>
        <authorList>
            <consortium name="The Broad Institute Genomics Platform"/>
            <consortium name="The Broad Institute Genome Sequencing Center for Infectious Disease"/>
            <person name="Wu L."/>
            <person name="Ma J."/>
        </authorList>
    </citation>
    <scope>NUCLEOTIDE SEQUENCE [LARGE SCALE GENOMIC DNA]</scope>
    <source>
        <strain evidence="8">KCTC 42182</strain>
    </source>
</reference>
<evidence type="ECO:0000256" key="2">
    <source>
        <dbReference type="ARBA" id="ARBA00023125"/>
    </source>
</evidence>
<comment type="caution">
    <text evidence="7">The sequence shown here is derived from an EMBL/GenBank/DDBJ whole genome shotgun (WGS) entry which is preliminary data.</text>
</comment>
<evidence type="ECO:0000313" key="8">
    <source>
        <dbReference type="Proteomes" id="UP001595711"/>
    </source>
</evidence>
<sequence length="225" mass="24376">MARKLQTGRPQTDQHTARPPASAQPGSAPPRAADRIRQSARDLFYREGIRAVGVDEIVTRAGVTKPSLYRSFPSKDELAAAYLRDYEQEFWQHFYAAMDKAAGADPRSRLLAYFERLSKRAAMGGHYRGCGLSNATVEYPHAGHPAREVAEAHKRDLRQRLAAMAAEMGARDPAALGDALLLLMEGCFITGQQFGKGGPARVAAQTAAALIDAATAAKAKKKKKA</sequence>
<evidence type="ECO:0000256" key="4">
    <source>
        <dbReference type="PROSITE-ProRule" id="PRU00335"/>
    </source>
</evidence>
<keyword evidence="2 4" id="KW-0238">DNA-binding</keyword>
<dbReference type="PROSITE" id="PS50977">
    <property type="entry name" value="HTH_TETR_2"/>
    <property type="match status" value="1"/>
</dbReference>
<evidence type="ECO:0000256" key="5">
    <source>
        <dbReference type="SAM" id="MobiDB-lite"/>
    </source>
</evidence>
<accession>A0ABV7VF28</accession>
<feature type="DNA-binding region" description="H-T-H motif" evidence="4">
    <location>
        <begin position="53"/>
        <end position="72"/>
    </location>
</feature>
<dbReference type="InterPro" id="IPR036271">
    <property type="entry name" value="Tet_transcr_reg_TetR-rel_C_sf"/>
</dbReference>
<dbReference type="SUPFAM" id="SSF46689">
    <property type="entry name" value="Homeodomain-like"/>
    <property type="match status" value="1"/>
</dbReference>
<dbReference type="Pfam" id="PF00440">
    <property type="entry name" value="TetR_N"/>
    <property type="match status" value="1"/>
</dbReference>